<dbReference type="EMBL" id="JAHDTB010000011">
    <property type="protein sequence ID" value="MBW8288641.1"/>
    <property type="molecule type" value="Genomic_DNA"/>
</dbReference>
<dbReference type="InterPro" id="IPR015422">
    <property type="entry name" value="PyrdxlP-dep_Trfase_small"/>
</dbReference>
<dbReference type="GeneID" id="89686404"/>
<organism evidence="8 9">
    <name type="scientific">Chromobacterium subtsugae</name>
    <dbReference type="NCBI Taxonomy" id="251747"/>
    <lineage>
        <taxon>Bacteria</taxon>
        <taxon>Pseudomonadati</taxon>
        <taxon>Pseudomonadota</taxon>
        <taxon>Betaproteobacteria</taxon>
        <taxon>Neisseriales</taxon>
        <taxon>Chromobacteriaceae</taxon>
        <taxon>Chromobacterium</taxon>
    </lineage>
</organism>
<evidence type="ECO:0000313" key="8">
    <source>
        <dbReference type="EMBL" id="MBW8288641.1"/>
    </source>
</evidence>
<dbReference type="Proteomes" id="UP000711178">
    <property type="component" value="Unassembled WGS sequence"/>
</dbReference>
<keyword evidence="9" id="KW-1185">Reference proteome</keyword>
<dbReference type="InterPro" id="IPR036390">
    <property type="entry name" value="WH_DNA-bd_sf"/>
</dbReference>
<dbReference type="PANTHER" id="PTHR46577">
    <property type="entry name" value="HTH-TYPE TRANSCRIPTIONAL REGULATORY PROTEIN GABR"/>
    <property type="match status" value="1"/>
</dbReference>
<dbReference type="Gene3D" id="1.10.10.10">
    <property type="entry name" value="Winged helix-like DNA-binding domain superfamily/Winged helix DNA-binding domain"/>
    <property type="match status" value="1"/>
</dbReference>
<evidence type="ECO:0000256" key="5">
    <source>
        <dbReference type="ARBA" id="ARBA00023125"/>
    </source>
</evidence>
<dbReference type="Gene3D" id="3.90.1150.10">
    <property type="entry name" value="Aspartate Aminotransferase, domain 1"/>
    <property type="match status" value="1"/>
</dbReference>
<dbReference type="InterPro" id="IPR015421">
    <property type="entry name" value="PyrdxlP-dep_Trfase_major"/>
</dbReference>
<sequence>MKMYETLARELEQHVMSGMLKAGDKVPSVRQLSQQRDISITTVLKAYSLLESRGVIESRPQSGYFVRKATLAGHAAAMPAPMPPTLRPHPVASNVEISQLVLRTLKTISRHDAVPLGSPYPDPTPFPLVRLSHLANNIAKKSSGWGVLNDLPPGNIDLIRQIAGRYFLNGLLVDPAEVIITVGATEALNLCLQAAARPGDTIAVESPTYYAILHAIERMGMRAIEIPTSGTSGMDVDYLESILESGNIAACMVMPNFHNPLGIVMPEANKKKLVEIMTRAKKPIIENAVYNELYYSDTPPSSLKQYDTEGYVLHCSSFSKTLSSAFRIGWAMPGRYREKVENLKFVNTLSTSAIPQMAIAEYLSQGGYDQHLRKIRKFYQQQAKIITHVVRRFFPEACIISEPAGGYLLWVQLPPHIDAMRLYNEALERKITIGPGTIFSNTGKFRNCIRLNYSYSWSKEIQSAIVTLGKIISHYK</sequence>
<dbReference type="InterPro" id="IPR051446">
    <property type="entry name" value="HTH_trans_reg/aminotransferase"/>
</dbReference>
<dbReference type="InterPro" id="IPR000524">
    <property type="entry name" value="Tscrpt_reg_HTH_GntR"/>
</dbReference>
<evidence type="ECO:0000256" key="3">
    <source>
        <dbReference type="ARBA" id="ARBA00022898"/>
    </source>
</evidence>
<evidence type="ECO:0000256" key="2">
    <source>
        <dbReference type="ARBA" id="ARBA00021531"/>
    </source>
</evidence>
<dbReference type="CDD" id="cd00609">
    <property type="entry name" value="AAT_like"/>
    <property type="match status" value="1"/>
</dbReference>
<dbReference type="PROSITE" id="PS50949">
    <property type="entry name" value="HTH_GNTR"/>
    <property type="match status" value="1"/>
</dbReference>
<evidence type="ECO:0000256" key="6">
    <source>
        <dbReference type="ARBA" id="ARBA00023163"/>
    </source>
</evidence>
<keyword evidence="3" id="KW-0663">Pyridoxal phosphate</keyword>
<evidence type="ECO:0000256" key="1">
    <source>
        <dbReference type="ARBA" id="ARBA00005384"/>
    </source>
</evidence>
<proteinExistence type="inferred from homology"/>
<keyword evidence="8" id="KW-0032">Aminotransferase</keyword>
<feature type="domain" description="HTH gntR-type" evidence="7">
    <location>
        <begin position="1"/>
        <end position="69"/>
    </location>
</feature>
<dbReference type="CDD" id="cd07377">
    <property type="entry name" value="WHTH_GntR"/>
    <property type="match status" value="1"/>
</dbReference>
<dbReference type="SUPFAM" id="SSF53383">
    <property type="entry name" value="PLP-dependent transferases"/>
    <property type="match status" value="1"/>
</dbReference>
<dbReference type="Pfam" id="PF00155">
    <property type="entry name" value="Aminotran_1_2"/>
    <property type="match status" value="1"/>
</dbReference>
<keyword evidence="5" id="KW-0238">DNA-binding</keyword>
<dbReference type="SUPFAM" id="SSF46785">
    <property type="entry name" value="Winged helix' DNA-binding domain"/>
    <property type="match status" value="1"/>
</dbReference>
<dbReference type="InterPro" id="IPR004839">
    <property type="entry name" value="Aminotransferase_I/II_large"/>
</dbReference>
<dbReference type="Gene3D" id="3.40.640.10">
    <property type="entry name" value="Type I PLP-dependent aspartate aminotransferase-like (Major domain)"/>
    <property type="match status" value="1"/>
</dbReference>
<evidence type="ECO:0000313" key="9">
    <source>
        <dbReference type="Proteomes" id="UP000711178"/>
    </source>
</evidence>
<accession>A0ABS7FF70</accession>
<dbReference type="Pfam" id="PF00392">
    <property type="entry name" value="GntR"/>
    <property type="match status" value="1"/>
</dbReference>
<name>A0ABS7FF70_9NEIS</name>
<evidence type="ECO:0000256" key="4">
    <source>
        <dbReference type="ARBA" id="ARBA00023015"/>
    </source>
</evidence>
<dbReference type="PANTHER" id="PTHR46577:SF2">
    <property type="entry name" value="TRANSCRIPTIONAL REGULATORY PROTEIN"/>
    <property type="match status" value="1"/>
</dbReference>
<evidence type="ECO:0000259" key="7">
    <source>
        <dbReference type="PROSITE" id="PS50949"/>
    </source>
</evidence>
<gene>
    <name evidence="8" type="ORF">KIF53_13485</name>
</gene>
<keyword evidence="4" id="KW-0805">Transcription regulation</keyword>
<dbReference type="InterPro" id="IPR036388">
    <property type="entry name" value="WH-like_DNA-bd_sf"/>
</dbReference>
<protein>
    <recommendedName>
        <fullName evidence="2">Putative 8-amino-7-oxononanoate synthase</fullName>
    </recommendedName>
</protein>
<dbReference type="GO" id="GO:0008483">
    <property type="term" value="F:transaminase activity"/>
    <property type="evidence" value="ECO:0007669"/>
    <property type="project" value="UniProtKB-KW"/>
</dbReference>
<comment type="similarity">
    <text evidence="1">In the C-terminal section; belongs to the class-I pyridoxal-phosphate-dependent aminotransferase family.</text>
</comment>
<dbReference type="RefSeq" id="WP_043580024.1">
    <property type="nucleotide sequence ID" value="NZ_CP142381.1"/>
</dbReference>
<keyword evidence="8" id="KW-0808">Transferase</keyword>
<comment type="caution">
    <text evidence="8">The sequence shown here is derived from an EMBL/GenBank/DDBJ whole genome shotgun (WGS) entry which is preliminary data.</text>
</comment>
<dbReference type="InterPro" id="IPR015424">
    <property type="entry name" value="PyrdxlP-dep_Trfase"/>
</dbReference>
<dbReference type="SMART" id="SM00345">
    <property type="entry name" value="HTH_GNTR"/>
    <property type="match status" value="1"/>
</dbReference>
<keyword evidence="6" id="KW-0804">Transcription</keyword>
<reference evidence="8 9" key="1">
    <citation type="submission" date="2021-05" db="EMBL/GenBank/DDBJ databases">
        <title>Draft Whole Genome Sequencing Of Biosensor Chromobacterium violaceum Strain CV026 Reveals A Regulatory RNA In Chromobacterium violaceum Phenotype Regulatory Network.</title>
        <authorList>
            <person name="Hong K.W."/>
            <person name="Chan K.G."/>
            <person name="Chang C.-Y."/>
        </authorList>
    </citation>
    <scope>NUCLEOTIDE SEQUENCE [LARGE SCALE GENOMIC DNA]</scope>
    <source>
        <strain evidence="8 9">ATCC 31532</strain>
    </source>
</reference>